<evidence type="ECO:0000313" key="1">
    <source>
        <dbReference type="EMBL" id="VGO13707.1"/>
    </source>
</evidence>
<dbReference type="EMBL" id="CAAHFG010000001">
    <property type="protein sequence ID" value="VGO13707.1"/>
    <property type="molecule type" value="Genomic_DNA"/>
</dbReference>
<reference evidence="1 2" key="1">
    <citation type="submission" date="2019-04" db="EMBL/GenBank/DDBJ databases">
        <authorList>
            <person name="Van Vliet M D."/>
        </authorList>
    </citation>
    <scope>NUCLEOTIDE SEQUENCE [LARGE SCALE GENOMIC DNA]</scope>
    <source>
        <strain evidence="1 2">F1</strain>
    </source>
</reference>
<evidence type="ECO:0000313" key="2">
    <source>
        <dbReference type="Proteomes" id="UP000366872"/>
    </source>
</evidence>
<sequence>MATNPAGKGTKTIGINMKLEMAKELERRAASMQLSTGAYCKIILGEWIKSGRKLKLQEM</sequence>
<dbReference type="Proteomes" id="UP000366872">
    <property type="component" value="Unassembled WGS sequence"/>
</dbReference>
<organism evidence="1 2">
    <name type="scientific">Pontiella desulfatans</name>
    <dbReference type="NCBI Taxonomy" id="2750659"/>
    <lineage>
        <taxon>Bacteria</taxon>
        <taxon>Pseudomonadati</taxon>
        <taxon>Kiritimatiellota</taxon>
        <taxon>Kiritimatiellia</taxon>
        <taxon>Kiritimatiellales</taxon>
        <taxon>Pontiellaceae</taxon>
        <taxon>Pontiella</taxon>
    </lineage>
</organism>
<name>A0A6C2U1E1_PONDE</name>
<gene>
    <name evidence="1" type="ORF">PDESU_02264</name>
</gene>
<dbReference type="AlphaFoldDB" id="A0A6C2U1E1"/>
<dbReference type="RefSeq" id="WP_136079254.1">
    <property type="nucleotide sequence ID" value="NZ_CAAHFG010000001.1"/>
</dbReference>
<accession>A0A6C2U1E1</accession>
<keyword evidence="2" id="KW-1185">Reference proteome</keyword>
<proteinExistence type="predicted"/>
<protein>
    <submittedName>
        <fullName evidence="1">Uncharacterized protein</fullName>
    </submittedName>
</protein>